<dbReference type="GO" id="GO:0005886">
    <property type="term" value="C:plasma membrane"/>
    <property type="evidence" value="ECO:0007669"/>
    <property type="project" value="UniProtKB-SubCell"/>
</dbReference>
<dbReference type="GO" id="GO:0015740">
    <property type="term" value="P:C4-dicarboxylate transport"/>
    <property type="evidence" value="ECO:0007669"/>
    <property type="project" value="TreeGrafter"/>
</dbReference>
<dbReference type="InterPro" id="IPR004681">
    <property type="entry name" value="TRAP_DctM"/>
</dbReference>
<protein>
    <submittedName>
        <fullName evidence="9">C4-dicarboxylate ABC transporter permease</fullName>
    </submittedName>
</protein>
<comment type="subcellular location">
    <subcellularLocation>
        <location evidence="1">Cell inner membrane</location>
        <topology evidence="1">Multi-pass membrane protein</topology>
    </subcellularLocation>
</comment>
<proteinExistence type="predicted"/>
<keyword evidence="4 7" id="KW-0812">Transmembrane</keyword>
<dbReference type="NCBIfam" id="TIGR00786">
    <property type="entry name" value="dctM"/>
    <property type="match status" value="1"/>
</dbReference>
<evidence type="ECO:0000256" key="2">
    <source>
        <dbReference type="ARBA" id="ARBA00022475"/>
    </source>
</evidence>
<name>A0A3D8IMZ8_9HELI</name>
<feature type="transmembrane region" description="Helical" evidence="7">
    <location>
        <begin position="278"/>
        <end position="300"/>
    </location>
</feature>
<feature type="transmembrane region" description="Helical" evidence="7">
    <location>
        <begin position="46"/>
        <end position="68"/>
    </location>
</feature>
<feature type="transmembrane region" description="Helical" evidence="7">
    <location>
        <begin position="222"/>
        <end position="244"/>
    </location>
</feature>
<feature type="domain" description="TRAP C4-dicarboxylate transport system permease DctM subunit" evidence="8">
    <location>
        <begin position="7"/>
        <end position="426"/>
    </location>
</feature>
<feature type="transmembrane region" description="Helical" evidence="7">
    <location>
        <begin position="96"/>
        <end position="123"/>
    </location>
</feature>
<dbReference type="Pfam" id="PF06808">
    <property type="entry name" value="DctM"/>
    <property type="match status" value="1"/>
</dbReference>
<feature type="transmembrane region" description="Helical" evidence="7">
    <location>
        <begin position="344"/>
        <end position="362"/>
    </location>
</feature>
<dbReference type="AlphaFoldDB" id="A0A3D8IMZ8"/>
<keyword evidence="5 7" id="KW-1133">Transmembrane helix</keyword>
<evidence type="ECO:0000256" key="7">
    <source>
        <dbReference type="SAM" id="Phobius"/>
    </source>
</evidence>
<dbReference type="GO" id="GO:0022857">
    <property type="term" value="F:transmembrane transporter activity"/>
    <property type="evidence" value="ECO:0007669"/>
    <property type="project" value="TreeGrafter"/>
</dbReference>
<evidence type="ECO:0000259" key="8">
    <source>
        <dbReference type="Pfam" id="PF06808"/>
    </source>
</evidence>
<evidence type="ECO:0000313" key="10">
    <source>
        <dbReference type="Proteomes" id="UP000256514"/>
    </source>
</evidence>
<dbReference type="PIRSF" id="PIRSF006066">
    <property type="entry name" value="HI0050"/>
    <property type="match status" value="1"/>
</dbReference>
<keyword evidence="10" id="KW-1185">Reference proteome</keyword>
<feature type="transmembrane region" description="Helical" evidence="7">
    <location>
        <begin position="368"/>
        <end position="390"/>
    </location>
</feature>
<feature type="transmembrane region" description="Helical" evidence="7">
    <location>
        <begin position="135"/>
        <end position="160"/>
    </location>
</feature>
<feature type="transmembrane region" description="Helical" evidence="7">
    <location>
        <begin position="250"/>
        <end position="266"/>
    </location>
</feature>
<feature type="transmembrane region" description="Helical" evidence="7">
    <location>
        <begin position="180"/>
        <end position="201"/>
    </location>
</feature>
<keyword evidence="6 7" id="KW-0472">Membrane</keyword>
<dbReference type="PANTHER" id="PTHR33362">
    <property type="entry name" value="SIALIC ACID TRAP TRANSPORTER PERMEASE PROTEIN SIAT-RELATED"/>
    <property type="match status" value="1"/>
</dbReference>
<dbReference type="PANTHER" id="PTHR33362:SF5">
    <property type="entry name" value="C4-DICARBOXYLATE TRAP TRANSPORTER LARGE PERMEASE PROTEIN DCTM"/>
    <property type="match status" value="1"/>
</dbReference>
<sequence length="432" mass="45881">MSIVVLFIVLFVLILFGVPIAVSLGISAMVAMIAFTSHDITGIPEIFISAFKPTLMAIPMFILAGSLLSKGSAAQRIIDFAKSMVGHLPGGLPMSAILACIIFAAVSGSSPATVVAIGSVMFLAIQQAGYPKSYAVGAITSAGSLGILIPPSVVMIVYGVTASGLSGLDGKEIVVSIEALFKAGIVPGILIGVMMMIWTYIGAKRLGHKATKPEPLSMRIKHFMRAFWALLIIVVVIGGIYGGIFTATEAAAIAAVYAFIISVFVYRDLKLKDLYSVCLDAAITTAMIFAIIGSAVVFAHFLTSERIPHHIAEYLISQNMSWWVFLIVVNILLFIMGQFMEPSSVVMIMTPLLLPIAVSLGIDPVHFGIIMVINMEIGMITPPVGLNLFVASSLTGMDLKNVVVSILPWLGVMVFGLVLVAYVPQISLCLVD</sequence>
<feature type="transmembrane region" description="Helical" evidence="7">
    <location>
        <begin position="320"/>
        <end position="337"/>
    </location>
</feature>
<evidence type="ECO:0000256" key="5">
    <source>
        <dbReference type="ARBA" id="ARBA00022989"/>
    </source>
</evidence>
<dbReference type="OrthoDB" id="9790209at2"/>
<dbReference type="Proteomes" id="UP000256514">
    <property type="component" value="Unassembled WGS sequence"/>
</dbReference>
<comment type="caution">
    <text evidence="9">The sequence shown here is derived from an EMBL/GenBank/DDBJ whole genome shotgun (WGS) entry which is preliminary data.</text>
</comment>
<reference evidence="9 10" key="1">
    <citation type="submission" date="2018-04" db="EMBL/GenBank/DDBJ databases">
        <title>Novel Campyloabacter and Helicobacter Species and Strains.</title>
        <authorList>
            <person name="Mannion A.J."/>
            <person name="Shen Z."/>
            <person name="Fox J.G."/>
        </authorList>
    </citation>
    <scope>NUCLEOTIDE SEQUENCE [LARGE SCALE GENOMIC DNA]</scope>
    <source>
        <strain evidence="9 10">MIT 12-6600</strain>
    </source>
</reference>
<feature type="transmembrane region" description="Helical" evidence="7">
    <location>
        <begin position="6"/>
        <end position="34"/>
    </location>
</feature>
<dbReference type="RefSeq" id="WP_115571477.1">
    <property type="nucleotide sequence ID" value="NZ_NXLT01000007.1"/>
</dbReference>
<evidence type="ECO:0000256" key="6">
    <source>
        <dbReference type="ARBA" id="ARBA00023136"/>
    </source>
</evidence>
<dbReference type="InterPro" id="IPR010656">
    <property type="entry name" value="DctM"/>
</dbReference>
<gene>
    <name evidence="9" type="ORF">CQA54_07470</name>
</gene>
<dbReference type="EMBL" id="NXLT01000007">
    <property type="protein sequence ID" value="RDU66305.1"/>
    <property type="molecule type" value="Genomic_DNA"/>
</dbReference>
<feature type="transmembrane region" description="Helical" evidence="7">
    <location>
        <begin position="402"/>
        <end position="423"/>
    </location>
</feature>
<keyword evidence="3" id="KW-0997">Cell inner membrane</keyword>
<keyword evidence="2" id="KW-1003">Cell membrane</keyword>
<accession>A0A3D8IMZ8</accession>
<organism evidence="9 10">
    <name type="scientific">Helicobacter equorum</name>
    <dbReference type="NCBI Taxonomy" id="361872"/>
    <lineage>
        <taxon>Bacteria</taxon>
        <taxon>Pseudomonadati</taxon>
        <taxon>Campylobacterota</taxon>
        <taxon>Epsilonproteobacteria</taxon>
        <taxon>Campylobacterales</taxon>
        <taxon>Helicobacteraceae</taxon>
        <taxon>Helicobacter</taxon>
    </lineage>
</organism>
<evidence type="ECO:0000256" key="3">
    <source>
        <dbReference type="ARBA" id="ARBA00022519"/>
    </source>
</evidence>
<evidence type="ECO:0000313" key="9">
    <source>
        <dbReference type="EMBL" id="RDU66305.1"/>
    </source>
</evidence>
<evidence type="ECO:0000256" key="4">
    <source>
        <dbReference type="ARBA" id="ARBA00022692"/>
    </source>
</evidence>
<evidence type="ECO:0000256" key="1">
    <source>
        <dbReference type="ARBA" id="ARBA00004429"/>
    </source>
</evidence>